<dbReference type="EMBL" id="KB870811">
    <property type="protein sequence ID" value="EOA19199.1"/>
    <property type="molecule type" value="Genomic_DNA"/>
</dbReference>
<dbReference type="Proteomes" id="UP000029121">
    <property type="component" value="Unassembled WGS sequence"/>
</dbReference>
<keyword evidence="3" id="KW-1185">Reference proteome</keyword>
<feature type="region of interest" description="Disordered" evidence="1">
    <location>
        <begin position="71"/>
        <end position="98"/>
    </location>
</feature>
<organism evidence="2 3">
    <name type="scientific">Capsella rubella</name>
    <dbReference type="NCBI Taxonomy" id="81985"/>
    <lineage>
        <taxon>Eukaryota</taxon>
        <taxon>Viridiplantae</taxon>
        <taxon>Streptophyta</taxon>
        <taxon>Embryophyta</taxon>
        <taxon>Tracheophyta</taxon>
        <taxon>Spermatophyta</taxon>
        <taxon>Magnoliopsida</taxon>
        <taxon>eudicotyledons</taxon>
        <taxon>Gunneridae</taxon>
        <taxon>Pentapetalae</taxon>
        <taxon>rosids</taxon>
        <taxon>malvids</taxon>
        <taxon>Brassicales</taxon>
        <taxon>Brassicaceae</taxon>
        <taxon>Camelineae</taxon>
        <taxon>Capsella</taxon>
    </lineage>
</organism>
<dbReference type="AlphaFoldDB" id="R0GQN2"/>
<accession>R0GQN2</accession>
<evidence type="ECO:0008006" key="4">
    <source>
        <dbReference type="Google" id="ProtNLM"/>
    </source>
</evidence>
<proteinExistence type="predicted"/>
<evidence type="ECO:0000256" key="1">
    <source>
        <dbReference type="SAM" id="MobiDB-lite"/>
    </source>
</evidence>
<evidence type="ECO:0000313" key="3">
    <source>
        <dbReference type="Proteomes" id="UP000029121"/>
    </source>
</evidence>
<sequence>MDVMILMKKRDRFMCREIERSMDQKNSQVFTILFALLLLSSLFLSQPQAFSVGLTSHRKIIDGKDGLKQIGFQKKVQTKPSSSRRGPSKGHPPGSPRL</sequence>
<gene>
    <name evidence="2" type="ORF">CARUB_v10007877mg</name>
</gene>
<protein>
    <recommendedName>
        <fullName evidence="4">Transmembrane protein</fullName>
    </recommendedName>
</protein>
<reference evidence="3" key="1">
    <citation type="journal article" date="2013" name="Nat. Genet.">
        <title>The Capsella rubella genome and the genomic consequences of rapid mating system evolution.</title>
        <authorList>
            <person name="Slotte T."/>
            <person name="Hazzouri K.M."/>
            <person name="Agren J.A."/>
            <person name="Koenig D."/>
            <person name="Maumus F."/>
            <person name="Guo Y.L."/>
            <person name="Steige K."/>
            <person name="Platts A.E."/>
            <person name="Escobar J.S."/>
            <person name="Newman L.K."/>
            <person name="Wang W."/>
            <person name="Mandakova T."/>
            <person name="Vello E."/>
            <person name="Smith L.M."/>
            <person name="Henz S.R."/>
            <person name="Steffen J."/>
            <person name="Takuno S."/>
            <person name="Brandvain Y."/>
            <person name="Coop G."/>
            <person name="Andolfatto P."/>
            <person name="Hu T.T."/>
            <person name="Blanchette M."/>
            <person name="Clark R.M."/>
            <person name="Quesneville H."/>
            <person name="Nordborg M."/>
            <person name="Gaut B.S."/>
            <person name="Lysak M.A."/>
            <person name="Jenkins J."/>
            <person name="Grimwood J."/>
            <person name="Chapman J."/>
            <person name="Prochnik S."/>
            <person name="Shu S."/>
            <person name="Rokhsar D."/>
            <person name="Schmutz J."/>
            <person name="Weigel D."/>
            <person name="Wright S.I."/>
        </authorList>
    </citation>
    <scope>NUCLEOTIDE SEQUENCE [LARGE SCALE GENOMIC DNA]</scope>
    <source>
        <strain evidence="3">cv. Monte Gargano</strain>
    </source>
</reference>
<name>R0GQN2_9BRAS</name>
<evidence type="ECO:0000313" key="2">
    <source>
        <dbReference type="EMBL" id="EOA19199.1"/>
    </source>
</evidence>